<evidence type="ECO:0000256" key="1">
    <source>
        <dbReference type="ARBA" id="ARBA00004196"/>
    </source>
</evidence>
<reference evidence="5" key="1">
    <citation type="submission" date="2023-03" db="EMBL/GenBank/DDBJ databases">
        <title>Actinoallomurus iriomotensis NBRC 103681.</title>
        <authorList>
            <person name="Ichikawa N."/>
            <person name="Sato H."/>
            <person name="Tonouchi N."/>
        </authorList>
    </citation>
    <scope>NUCLEOTIDE SEQUENCE</scope>
    <source>
        <strain evidence="5">NBRC 103681</strain>
    </source>
</reference>
<evidence type="ECO:0000256" key="3">
    <source>
        <dbReference type="ARBA" id="ARBA00022729"/>
    </source>
</evidence>
<dbReference type="GO" id="GO:0030313">
    <property type="term" value="C:cell envelope"/>
    <property type="evidence" value="ECO:0007669"/>
    <property type="project" value="UniProtKB-SubCell"/>
</dbReference>
<sequence>MLQAHPNVKGIIAGNDTMALGAWSALQAAKKTNVVVTGLDGGPDVAASILKHGIKATVLQPAAKISQMAVDQADKYLKSGSTGQPEKQSVDCVLINADKLHNFSLDS</sequence>
<comment type="caution">
    <text evidence="5">The sequence shown here is derived from an EMBL/GenBank/DDBJ whole genome shotgun (WGS) entry which is preliminary data.</text>
</comment>
<dbReference type="InterPro" id="IPR028082">
    <property type="entry name" value="Peripla_BP_I"/>
</dbReference>
<evidence type="ECO:0000259" key="4">
    <source>
        <dbReference type="Pfam" id="PF13407"/>
    </source>
</evidence>
<dbReference type="GO" id="GO:0030246">
    <property type="term" value="F:carbohydrate binding"/>
    <property type="evidence" value="ECO:0007669"/>
    <property type="project" value="UniProtKB-ARBA"/>
</dbReference>
<dbReference type="Proteomes" id="UP001165135">
    <property type="component" value="Unassembled WGS sequence"/>
</dbReference>
<dbReference type="AlphaFoldDB" id="A0A9W6RGA3"/>
<accession>A0A9W6RGA3</accession>
<organism evidence="5 6">
    <name type="scientific">Actinoallomurus iriomotensis</name>
    <dbReference type="NCBI Taxonomy" id="478107"/>
    <lineage>
        <taxon>Bacteria</taxon>
        <taxon>Bacillati</taxon>
        <taxon>Actinomycetota</taxon>
        <taxon>Actinomycetes</taxon>
        <taxon>Streptosporangiales</taxon>
        <taxon>Thermomonosporaceae</taxon>
        <taxon>Actinoallomurus</taxon>
    </lineage>
</organism>
<keyword evidence="3" id="KW-0732">Signal</keyword>
<gene>
    <name evidence="5" type="ORF">Airi01_038380</name>
</gene>
<evidence type="ECO:0000256" key="2">
    <source>
        <dbReference type="ARBA" id="ARBA00007639"/>
    </source>
</evidence>
<dbReference type="PANTHER" id="PTHR46847:SF1">
    <property type="entry name" value="D-ALLOSE-BINDING PERIPLASMIC PROTEIN-RELATED"/>
    <property type="match status" value="1"/>
</dbReference>
<proteinExistence type="inferred from homology"/>
<name>A0A9W6RGA3_9ACTN</name>
<dbReference type="Gene3D" id="3.40.50.2300">
    <property type="match status" value="2"/>
</dbReference>
<dbReference type="InterPro" id="IPR025997">
    <property type="entry name" value="SBP_2_dom"/>
</dbReference>
<feature type="domain" description="Periplasmic binding protein" evidence="4">
    <location>
        <begin position="1"/>
        <end position="78"/>
    </location>
</feature>
<dbReference type="EMBL" id="BSTJ01000004">
    <property type="protein sequence ID" value="GLY75571.1"/>
    <property type="molecule type" value="Genomic_DNA"/>
</dbReference>
<evidence type="ECO:0000313" key="5">
    <source>
        <dbReference type="EMBL" id="GLY75571.1"/>
    </source>
</evidence>
<comment type="similarity">
    <text evidence="2">Belongs to the bacterial solute-binding protein 2 family.</text>
</comment>
<comment type="subcellular location">
    <subcellularLocation>
        <location evidence="1">Cell envelope</location>
    </subcellularLocation>
</comment>
<protein>
    <recommendedName>
        <fullName evidence="4">Periplasmic binding protein domain-containing protein</fullName>
    </recommendedName>
</protein>
<evidence type="ECO:0000313" key="6">
    <source>
        <dbReference type="Proteomes" id="UP001165135"/>
    </source>
</evidence>
<dbReference type="SUPFAM" id="SSF53822">
    <property type="entry name" value="Periplasmic binding protein-like I"/>
    <property type="match status" value="1"/>
</dbReference>
<dbReference type="Pfam" id="PF13407">
    <property type="entry name" value="Peripla_BP_4"/>
    <property type="match status" value="1"/>
</dbReference>
<dbReference type="PANTHER" id="PTHR46847">
    <property type="entry name" value="D-ALLOSE-BINDING PERIPLASMIC PROTEIN-RELATED"/>
    <property type="match status" value="1"/>
</dbReference>